<sequence length="147" mass="16428">MDELDSDDQALTNNGRSAKRDIVQFVPFRKFMNKNKAMTAYEQQRLQYLLAKEVLAEVPAQVVSCMKSRNVIPRALEEAFIDTFPSNFSGHSANQPPNVANSSGISSNQPNQVYPNYPPENPPAYFDVINDPGTKFEQQIYAKASAP</sequence>
<dbReference type="Proteomes" id="UP000887576">
    <property type="component" value="Unplaced"/>
</dbReference>
<accession>A0AC34RFZ5</accession>
<evidence type="ECO:0000313" key="2">
    <source>
        <dbReference type="WBParaSite" id="JU765_v2.g6526.t1"/>
    </source>
</evidence>
<protein>
    <submittedName>
        <fullName evidence="2">Copine C-terminal domain-containing protein</fullName>
    </submittedName>
</protein>
<proteinExistence type="predicted"/>
<dbReference type="WBParaSite" id="JU765_v2.g6526.t1">
    <property type="protein sequence ID" value="JU765_v2.g6526.t1"/>
    <property type="gene ID" value="JU765_v2.g6526"/>
</dbReference>
<organism evidence="1 2">
    <name type="scientific">Panagrolaimus sp. JU765</name>
    <dbReference type="NCBI Taxonomy" id="591449"/>
    <lineage>
        <taxon>Eukaryota</taxon>
        <taxon>Metazoa</taxon>
        <taxon>Ecdysozoa</taxon>
        <taxon>Nematoda</taxon>
        <taxon>Chromadorea</taxon>
        <taxon>Rhabditida</taxon>
        <taxon>Tylenchina</taxon>
        <taxon>Panagrolaimomorpha</taxon>
        <taxon>Panagrolaimoidea</taxon>
        <taxon>Panagrolaimidae</taxon>
        <taxon>Panagrolaimus</taxon>
    </lineage>
</organism>
<evidence type="ECO:0000313" key="1">
    <source>
        <dbReference type="Proteomes" id="UP000887576"/>
    </source>
</evidence>
<name>A0AC34RFZ5_9BILA</name>
<reference evidence="2" key="1">
    <citation type="submission" date="2022-11" db="UniProtKB">
        <authorList>
            <consortium name="WormBaseParasite"/>
        </authorList>
    </citation>
    <scope>IDENTIFICATION</scope>
</reference>